<dbReference type="NCBIfam" id="TIGR01838">
    <property type="entry name" value="PHA_synth_I"/>
    <property type="match status" value="1"/>
</dbReference>
<evidence type="ECO:0000256" key="1">
    <source>
        <dbReference type="ARBA" id="ARBA00004496"/>
    </source>
</evidence>
<evidence type="ECO:0000256" key="4">
    <source>
        <dbReference type="ARBA" id="ARBA00023315"/>
    </source>
</evidence>
<dbReference type="Proteomes" id="UP001205843">
    <property type="component" value="Unassembled WGS sequence"/>
</dbReference>
<feature type="region of interest" description="Disordered" evidence="5">
    <location>
        <begin position="572"/>
        <end position="596"/>
    </location>
</feature>
<evidence type="ECO:0000259" key="6">
    <source>
        <dbReference type="Pfam" id="PF07167"/>
    </source>
</evidence>
<comment type="subcellular location">
    <subcellularLocation>
        <location evidence="1">Cytoplasm</location>
    </subcellularLocation>
</comment>
<dbReference type="InterPro" id="IPR029058">
    <property type="entry name" value="AB_hydrolase_fold"/>
</dbReference>
<feature type="compositionally biased region" description="Basic and acidic residues" evidence="5">
    <location>
        <begin position="572"/>
        <end position="585"/>
    </location>
</feature>
<dbReference type="GO" id="GO:0016746">
    <property type="term" value="F:acyltransferase activity"/>
    <property type="evidence" value="ECO:0007669"/>
    <property type="project" value="UniProtKB-KW"/>
</dbReference>
<dbReference type="InterPro" id="IPR010941">
    <property type="entry name" value="PhaC_N"/>
</dbReference>
<keyword evidence="8" id="KW-1185">Reference proteome</keyword>
<evidence type="ECO:0000256" key="2">
    <source>
        <dbReference type="ARBA" id="ARBA00022490"/>
    </source>
</evidence>
<name>A0AAE3G372_9GAMM</name>
<proteinExistence type="predicted"/>
<dbReference type="EC" id="2.3.1.-" evidence="7"/>
<evidence type="ECO:0000256" key="3">
    <source>
        <dbReference type="ARBA" id="ARBA00022679"/>
    </source>
</evidence>
<dbReference type="InterPro" id="IPR051321">
    <property type="entry name" value="PHA/PHB_synthase"/>
</dbReference>
<feature type="domain" description="Poly-beta-hydroxybutyrate polymerase N-terminal" evidence="6">
    <location>
        <begin position="107"/>
        <end position="278"/>
    </location>
</feature>
<dbReference type="PANTHER" id="PTHR36837:SF5">
    <property type="entry name" value="POLY-3-HYDROXYBUTYRATE SYNTHASE"/>
    <property type="match status" value="1"/>
</dbReference>
<keyword evidence="2" id="KW-0963">Cytoplasm</keyword>
<comment type="caution">
    <text evidence="7">The sequence shown here is derived from an EMBL/GenBank/DDBJ whole genome shotgun (WGS) entry which is preliminary data.</text>
</comment>
<dbReference type="RefSeq" id="WP_253472778.1">
    <property type="nucleotide sequence ID" value="NZ_JALJXV010000001.1"/>
</dbReference>
<evidence type="ECO:0000313" key="8">
    <source>
        <dbReference type="Proteomes" id="UP001205843"/>
    </source>
</evidence>
<organism evidence="7 8">
    <name type="scientific">Natronocella acetinitrilica</name>
    <dbReference type="NCBI Taxonomy" id="414046"/>
    <lineage>
        <taxon>Bacteria</taxon>
        <taxon>Pseudomonadati</taxon>
        <taxon>Pseudomonadota</taxon>
        <taxon>Gammaproteobacteria</taxon>
        <taxon>Chromatiales</taxon>
        <taxon>Ectothiorhodospiraceae</taxon>
        <taxon>Natronocella</taxon>
    </lineage>
</organism>
<keyword evidence="4 7" id="KW-0012">Acyltransferase</keyword>
<dbReference type="Gene3D" id="3.40.50.1820">
    <property type="entry name" value="alpha/beta hydrolase"/>
    <property type="match status" value="1"/>
</dbReference>
<protein>
    <submittedName>
        <fullName evidence="7">Polyhydroxyalkanoate synthase</fullName>
        <ecNumber evidence="7">2.3.1.-</ecNumber>
    </submittedName>
</protein>
<gene>
    <name evidence="7" type="ORF">J2T57_000154</name>
</gene>
<dbReference type="PANTHER" id="PTHR36837">
    <property type="entry name" value="POLY(3-HYDROXYALKANOATE) POLYMERASE SUBUNIT PHAC"/>
    <property type="match status" value="1"/>
</dbReference>
<dbReference type="GO" id="GO:0042619">
    <property type="term" value="P:poly-hydroxybutyrate biosynthetic process"/>
    <property type="evidence" value="ECO:0007669"/>
    <property type="project" value="InterPro"/>
</dbReference>
<sequence>MTDKANAPEGADSEELSRTLVEITEKSQQLVQDFLGREQSAQHISMDDAMHMSSLFQELTTRMMANPMQLAQAQINFWQNYMQLVNNAALRFWGHQQDPVISPNKTDKRFRHEAWEENPIFDFIKQSYLLAADYVHSSVKNVEGMDDRTARKIDFHTRQFVDALSPTNFVATNPEVLQKTIDTQGGNLLKGLKNLLNDLEAGEGKLRIRTTDQDAFDVGRNLATTPGKVVYQTDLMQLIQYAPSTEKVYKRPLLFVPPWINKFYILDMQEKNSLIKYMVDQGHTVFVVSWKNPQKEHAEKTFTDYMKEGPLAAVDAITQATGEEEINCVGYCLGGTLTGATLGYMAAHNDDRIKSVTYFTCMLDFEQPGELEVFIDEEQIQALEKRMDSQGFLEAGAMSSTMSSLRANDLIWSFFVNNYLKGDDPFPFDLLYWNQDCTNMPAKMHSFYLRNMYQRNLLREPGGITLDGTPIDLRKIETPACFVSAIEDHIAPWKTTYRGVHLHSGPAKFILGGSGHIAGIINPPAKNKYGFWTNSKNPEDADAWLDGATHTEGSWWPSWNTWLVRRAGAKVDARQPGDGKLKPIEDAPGSYVKEKA</sequence>
<keyword evidence="3 7" id="KW-0808">Transferase</keyword>
<dbReference type="SUPFAM" id="SSF53474">
    <property type="entry name" value="alpha/beta-Hydrolases"/>
    <property type="match status" value="1"/>
</dbReference>
<dbReference type="AlphaFoldDB" id="A0AAE3G372"/>
<evidence type="ECO:0000256" key="5">
    <source>
        <dbReference type="SAM" id="MobiDB-lite"/>
    </source>
</evidence>
<reference evidence="7" key="1">
    <citation type="submission" date="2022-03" db="EMBL/GenBank/DDBJ databases">
        <title>Genomic Encyclopedia of Type Strains, Phase III (KMG-III): the genomes of soil and plant-associated and newly described type strains.</title>
        <authorList>
            <person name="Whitman W."/>
        </authorList>
    </citation>
    <scope>NUCLEOTIDE SEQUENCE</scope>
    <source>
        <strain evidence="7">ANL 6-2</strain>
    </source>
</reference>
<accession>A0AAE3G372</accession>
<dbReference type="GO" id="GO:0005737">
    <property type="term" value="C:cytoplasm"/>
    <property type="evidence" value="ECO:0007669"/>
    <property type="project" value="UniProtKB-SubCell"/>
</dbReference>
<dbReference type="InterPro" id="IPR010963">
    <property type="entry name" value="PHA_synth_I"/>
</dbReference>
<dbReference type="Pfam" id="PF07167">
    <property type="entry name" value="PhaC_N"/>
    <property type="match status" value="1"/>
</dbReference>
<evidence type="ECO:0000313" key="7">
    <source>
        <dbReference type="EMBL" id="MCP1673062.1"/>
    </source>
</evidence>
<dbReference type="EMBL" id="JALJXV010000001">
    <property type="protein sequence ID" value="MCP1673062.1"/>
    <property type="molecule type" value="Genomic_DNA"/>
</dbReference>